<comment type="caution">
    <text evidence="3">The sequence shown here is derived from an EMBL/GenBank/DDBJ whole genome shotgun (WGS) entry which is preliminary data.</text>
</comment>
<dbReference type="InterPro" id="IPR010252">
    <property type="entry name" value="HutF"/>
</dbReference>
<sequence length="436" mass="45101">MSELYWCEFAWIDDRVRADVLLTVDAGRFTDVLLDAAPDGVLLPGLTFPGLANAHSHAFHRALRGRNGHAPGSFWTWRDAMYGVAAALDPESYLGLARAVYAEMALAGVTCVGEFHYLHHGPGGTPYDDPNAMGAALMTAAAEAGIRITLLDTCYLTSTVDGRPLEGPQLRFGDGSAEAWASRMADLRPGPGALVGAAVHSVRAVPAAALPVVVAGAAGAPLHAHLSEQPAENEASLVHYGRTPTAVLADAGVLGPTTTAVHATHLTDADRAALGGSGTAVCLCPTTERDLADGLGPAGDLADAGSPLCLGSDSHAVIDLFEEARGMELHERLRTRERGVFPPAALVRALGPAGHAALGWADAGTIAVGARADLVTVALDTVRTSGCRPAEAVFAATAADVRQVMVDGRFVVRDGDHVLVPDVARSLRDAITAVLP</sequence>
<dbReference type="Gene3D" id="2.30.40.10">
    <property type="entry name" value="Urease, subunit C, domain 1"/>
    <property type="match status" value="1"/>
</dbReference>
<evidence type="ECO:0000256" key="1">
    <source>
        <dbReference type="ARBA" id="ARBA00022801"/>
    </source>
</evidence>
<dbReference type="SUPFAM" id="SSF51338">
    <property type="entry name" value="Composite domain of metallo-dependent hydrolases"/>
    <property type="match status" value="1"/>
</dbReference>
<organism evidence="3 4">
    <name type="scientific">Virgisporangium ochraceum</name>
    <dbReference type="NCBI Taxonomy" id="65505"/>
    <lineage>
        <taxon>Bacteria</taxon>
        <taxon>Bacillati</taxon>
        <taxon>Actinomycetota</taxon>
        <taxon>Actinomycetes</taxon>
        <taxon>Micromonosporales</taxon>
        <taxon>Micromonosporaceae</taxon>
        <taxon>Virgisporangium</taxon>
    </lineage>
</organism>
<dbReference type="Gene3D" id="3.20.20.140">
    <property type="entry name" value="Metal-dependent hydrolases"/>
    <property type="match status" value="1"/>
</dbReference>
<dbReference type="InterPro" id="IPR006680">
    <property type="entry name" value="Amidohydro-rel"/>
</dbReference>
<dbReference type="AlphaFoldDB" id="A0A8J4A0T8"/>
<dbReference type="InterPro" id="IPR050287">
    <property type="entry name" value="MTA/SAH_deaminase"/>
</dbReference>
<dbReference type="NCBIfam" id="NF006681">
    <property type="entry name" value="PRK09229.1-2"/>
    <property type="match status" value="1"/>
</dbReference>
<protein>
    <submittedName>
        <fullName evidence="3">Formimidoylglutamate deiminase</fullName>
    </submittedName>
</protein>
<dbReference type="InterPro" id="IPR011059">
    <property type="entry name" value="Metal-dep_hydrolase_composite"/>
</dbReference>
<dbReference type="GO" id="GO:0016810">
    <property type="term" value="F:hydrolase activity, acting on carbon-nitrogen (but not peptide) bonds"/>
    <property type="evidence" value="ECO:0007669"/>
    <property type="project" value="InterPro"/>
</dbReference>
<keyword evidence="1" id="KW-0378">Hydrolase</keyword>
<dbReference type="SUPFAM" id="SSF51556">
    <property type="entry name" value="Metallo-dependent hydrolases"/>
    <property type="match status" value="1"/>
</dbReference>
<reference evidence="3" key="1">
    <citation type="submission" date="2021-01" db="EMBL/GenBank/DDBJ databases">
        <title>Whole genome shotgun sequence of Virgisporangium ochraceum NBRC 16418.</title>
        <authorList>
            <person name="Komaki H."/>
            <person name="Tamura T."/>
        </authorList>
    </citation>
    <scope>NUCLEOTIDE SEQUENCE</scope>
    <source>
        <strain evidence="3">NBRC 16418</strain>
    </source>
</reference>
<evidence type="ECO:0000313" key="3">
    <source>
        <dbReference type="EMBL" id="GIJ71918.1"/>
    </source>
</evidence>
<dbReference type="NCBIfam" id="TIGR02022">
    <property type="entry name" value="hutF"/>
    <property type="match status" value="1"/>
</dbReference>
<dbReference type="InterPro" id="IPR032466">
    <property type="entry name" value="Metal_Hydrolase"/>
</dbReference>
<feature type="domain" description="Amidohydrolase-related" evidence="2">
    <location>
        <begin position="48"/>
        <end position="411"/>
    </location>
</feature>
<dbReference type="Pfam" id="PF01979">
    <property type="entry name" value="Amidohydro_1"/>
    <property type="match status" value="1"/>
</dbReference>
<dbReference type="EMBL" id="BOPH01000093">
    <property type="protein sequence ID" value="GIJ71918.1"/>
    <property type="molecule type" value="Genomic_DNA"/>
</dbReference>
<name>A0A8J4A0T8_9ACTN</name>
<keyword evidence="4" id="KW-1185">Reference proteome</keyword>
<proteinExistence type="predicted"/>
<gene>
    <name evidence="3" type="ORF">Voc01_068350</name>
</gene>
<evidence type="ECO:0000259" key="2">
    <source>
        <dbReference type="Pfam" id="PF01979"/>
    </source>
</evidence>
<dbReference type="Proteomes" id="UP000635606">
    <property type="component" value="Unassembled WGS sequence"/>
</dbReference>
<dbReference type="PANTHER" id="PTHR43794">
    <property type="entry name" value="AMINOHYDROLASE SSNA-RELATED"/>
    <property type="match status" value="1"/>
</dbReference>
<dbReference type="PANTHER" id="PTHR43794:SF11">
    <property type="entry name" value="AMIDOHYDROLASE-RELATED DOMAIN-CONTAINING PROTEIN"/>
    <property type="match status" value="1"/>
</dbReference>
<accession>A0A8J4A0T8</accession>
<evidence type="ECO:0000313" key="4">
    <source>
        <dbReference type="Proteomes" id="UP000635606"/>
    </source>
</evidence>
<dbReference type="RefSeq" id="WP_203931781.1">
    <property type="nucleotide sequence ID" value="NZ_BOPH01000093.1"/>
</dbReference>